<keyword evidence="2" id="KW-1185">Reference proteome</keyword>
<dbReference type="Pfam" id="PF02515">
    <property type="entry name" value="CoA_transf_3"/>
    <property type="match status" value="1"/>
</dbReference>
<dbReference type="InterPro" id="IPR003673">
    <property type="entry name" value="CoA-Trfase_fam_III"/>
</dbReference>
<protein>
    <recommendedName>
        <fullName evidence="3">Formyl-CoA transferase</fullName>
    </recommendedName>
</protein>
<evidence type="ECO:0000313" key="1">
    <source>
        <dbReference type="EMBL" id="EOR07035.1"/>
    </source>
</evidence>
<gene>
    <name evidence="1" type="ORF">I593_01905</name>
</gene>
<organism evidence="1 2">
    <name type="scientific">Acinetobacter tandoii DSM 14970 = CIP 107469</name>
    <dbReference type="NCBI Taxonomy" id="1120927"/>
    <lineage>
        <taxon>Bacteria</taxon>
        <taxon>Pseudomonadati</taxon>
        <taxon>Pseudomonadota</taxon>
        <taxon>Gammaproteobacteria</taxon>
        <taxon>Moraxellales</taxon>
        <taxon>Moraxellaceae</taxon>
        <taxon>Acinetobacter</taxon>
    </lineage>
</organism>
<accession>R9AYD3</accession>
<dbReference type="Proteomes" id="UP000016201">
    <property type="component" value="Unassembled WGS sequence"/>
</dbReference>
<name>R9AYD3_9GAMM</name>
<dbReference type="InterPro" id="IPR023606">
    <property type="entry name" value="CoA-Trfase_III_dom_1_sf"/>
</dbReference>
<dbReference type="eggNOG" id="COG1804">
    <property type="taxonomic scope" value="Bacteria"/>
</dbReference>
<comment type="caution">
    <text evidence="1">The sequence shown here is derived from an EMBL/GenBank/DDBJ whole genome shotgun (WGS) entry which is preliminary data.</text>
</comment>
<dbReference type="AlphaFoldDB" id="R9AYD3"/>
<dbReference type="SUPFAM" id="SSF89796">
    <property type="entry name" value="CoA-transferase family III (CaiB/BaiF)"/>
    <property type="match status" value="1"/>
</dbReference>
<evidence type="ECO:0008006" key="3">
    <source>
        <dbReference type="Google" id="ProtNLM"/>
    </source>
</evidence>
<reference evidence="1 2" key="1">
    <citation type="submission" date="2013-03" db="EMBL/GenBank/DDBJ databases">
        <title>The Genome Sequence of Acinetobacter tandoii CIP 107469.</title>
        <authorList>
            <consortium name="The Broad Institute Genome Sequencing Platform"/>
            <consortium name="The Broad Institute Genome Sequencing Center for Infectious Disease"/>
            <person name="Cerqueira G."/>
            <person name="Feldgarden M."/>
            <person name="Courvalin P."/>
            <person name="Perichon B."/>
            <person name="Grillot-Courvalin C."/>
            <person name="Clermont D."/>
            <person name="Rocha E."/>
            <person name="Yoon E.-J."/>
            <person name="Nemec A."/>
            <person name="Walker B."/>
            <person name="Young S.K."/>
            <person name="Zeng Q."/>
            <person name="Gargeya S."/>
            <person name="Fitzgerald M."/>
            <person name="Haas B."/>
            <person name="Abouelleil A."/>
            <person name="Alvarado L."/>
            <person name="Arachchi H.M."/>
            <person name="Berlin A.M."/>
            <person name="Chapman S.B."/>
            <person name="Dewar J."/>
            <person name="Goldberg J."/>
            <person name="Griggs A."/>
            <person name="Gujja S."/>
            <person name="Hansen M."/>
            <person name="Howarth C."/>
            <person name="Imamovic A."/>
            <person name="Larimer J."/>
            <person name="McCowan C."/>
            <person name="Murphy C."/>
            <person name="Neiman D."/>
            <person name="Pearson M."/>
            <person name="Priest M."/>
            <person name="Roberts A."/>
            <person name="Saif S."/>
            <person name="Shea T."/>
            <person name="Sisk P."/>
            <person name="Sykes S."/>
            <person name="Wortman J."/>
            <person name="Nusbaum C."/>
            <person name="Birren B."/>
        </authorList>
    </citation>
    <scope>NUCLEOTIDE SEQUENCE [LARGE SCALE GENOMIC DNA]</scope>
    <source>
        <strain evidence="1 2">CIP 107469</strain>
    </source>
</reference>
<evidence type="ECO:0000313" key="2">
    <source>
        <dbReference type="Proteomes" id="UP000016201"/>
    </source>
</evidence>
<sequence>MEKRLVIAQIELGNLNKILNYHRKIHSPVRPQIVHRNLVVNIPHRLNEKFQTIGSPIKLSDTPVEYHHAPPELGEHTAQILSRFKTVEELAKLKEKGIIDGKIA</sequence>
<dbReference type="EMBL" id="AQFM01000037">
    <property type="protein sequence ID" value="EOR07035.1"/>
    <property type="molecule type" value="Genomic_DNA"/>
</dbReference>
<dbReference type="Gene3D" id="3.40.50.10540">
    <property type="entry name" value="Crotonobetainyl-coa:carnitine coa-transferase, domain 1"/>
    <property type="match status" value="1"/>
</dbReference>
<proteinExistence type="predicted"/>
<dbReference type="GO" id="GO:0003824">
    <property type="term" value="F:catalytic activity"/>
    <property type="evidence" value="ECO:0007669"/>
    <property type="project" value="InterPro"/>
</dbReference>
<dbReference type="PATRIC" id="fig|1120927.3.peg.1851"/>